<dbReference type="Gene3D" id="3.30.1520.10">
    <property type="entry name" value="Phox-like domain"/>
    <property type="match status" value="1"/>
</dbReference>
<dbReference type="InterPro" id="IPR013937">
    <property type="entry name" value="Sorting_nexin_C"/>
</dbReference>
<dbReference type="Pfam" id="PF02194">
    <property type="entry name" value="PXA"/>
    <property type="match status" value="1"/>
</dbReference>
<dbReference type="OrthoDB" id="120967at2759"/>
<keyword evidence="9" id="KW-1185">Reference proteome</keyword>
<feature type="coiled-coil region" evidence="2">
    <location>
        <begin position="825"/>
        <end position="852"/>
    </location>
</feature>
<evidence type="ECO:0000259" key="7">
    <source>
        <dbReference type="PROSITE" id="PS51207"/>
    </source>
</evidence>
<dbReference type="InterPro" id="IPR044926">
    <property type="entry name" value="RGS_subdomain_2"/>
</dbReference>
<dbReference type="Pfam" id="PF00787">
    <property type="entry name" value="PX"/>
    <property type="match status" value="1"/>
</dbReference>
<feature type="region of interest" description="Disordered" evidence="3">
    <location>
        <begin position="303"/>
        <end position="324"/>
    </location>
</feature>
<evidence type="ECO:0000259" key="6">
    <source>
        <dbReference type="PROSITE" id="PS50195"/>
    </source>
</evidence>
<dbReference type="Proteomes" id="UP000800092">
    <property type="component" value="Unassembled WGS sequence"/>
</dbReference>
<proteinExistence type="inferred from homology"/>
<evidence type="ECO:0000259" key="5">
    <source>
        <dbReference type="PROSITE" id="PS50132"/>
    </source>
</evidence>
<feature type="compositionally biased region" description="Basic and acidic residues" evidence="3">
    <location>
        <begin position="658"/>
        <end position="668"/>
    </location>
</feature>
<evidence type="ECO:0008006" key="10">
    <source>
        <dbReference type="Google" id="ProtNLM"/>
    </source>
</evidence>
<feature type="transmembrane region" description="Helical" evidence="4">
    <location>
        <begin position="256"/>
        <end position="274"/>
    </location>
</feature>
<dbReference type="InterPro" id="IPR016137">
    <property type="entry name" value="RGS"/>
</dbReference>
<dbReference type="GO" id="GO:0035091">
    <property type="term" value="F:phosphatidylinositol binding"/>
    <property type="evidence" value="ECO:0007669"/>
    <property type="project" value="InterPro"/>
</dbReference>
<organism evidence="8 9">
    <name type="scientific">Viridothelium virens</name>
    <name type="common">Speckled blister lichen</name>
    <name type="synonym">Trypethelium virens</name>
    <dbReference type="NCBI Taxonomy" id="1048519"/>
    <lineage>
        <taxon>Eukaryota</taxon>
        <taxon>Fungi</taxon>
        <taxon>Dikarya</taxon>
        <taxon>Ascomycota</taxon>
        <taxon>Pezizomycotina</taxon>
        <taxon>Dothideomycetes</taxon>
        <taxon>Dothideomycetes incertae sedis</taxon>
        <taxon>Trypetheliales</taxon>
        <taxon>Trypetheliaceae</taxon>
        <taxon>Viridothelium</taxon>
    </lineage>
</organism>
<feature type="domain" description="PXA" evidence="7">
    <location>
        <begin position="102"/>
        <end position="291"/>
    </location>
</feature>
<keyword evidence="4" id="KW-1133">Transmembrane helix</keyword>
<dbReference type="SUPFAM" id="SSF64268">
    <property type="entry name" value="PX domain"/>
    <property type="match status" value="1"/>
</dbReference>
<dbReference type="CDD" id="cd06876">
    <property type="entry name" value="PX_MDM1p"/>
    <property type="match status" value="1"/>
</dbReference>
<reference evidence="8" key="1">
    <citation type="journal article" date="2020" name="Stud. Mycol.">
        <title>101 Dothideomycetes genomes: a test case for predicting lifestyles and emergence of pathogens.</title>
        <authorList>
            <person name="Haridas S."/>
            <person name="Albert R."/>
            <person name="Binder M."/>
            <person name="Bloem J."/>
            <person name="Labutti K."/>
            <person name="Salamov A."/>
            <person name="Andreopoulos B."/>
            <person name="Baker S."/>
            <person name="Barry K."/>
            <person name="Bills G."/>
            <person name="Bluhm B."/>
            <person name="Cannon C."/>
            <person name="Castanera R."/>
            <person name="Culley D."/>
            <person name="Daum C."/>
            <person name="Ezra D."/>
            <person name="Gonzalez J."/>
            <person name="Henrissat B."/>
            <person name="Kuo A."/>
            <person name="Liang C."/>
            <person name="Lipzen A."/>
            <person name="Lutzoni F."/>
            <person name="Magnuson J."/>
            <person name="Mondo S."/>
            <person name="Nolan M."/>
            <person name="Ohm R."/>
            <person name="Pangilinan J."/>
            <person name="Park H.-J."/>
            <person name="Ramirez L."/>
            <person name="Alfaro M."/>
            <person name="Sun H."/>
            <person name="Tritt A."/>
            <person name="Yoshinaga Y."/>
            <person name="Zwiers L.-H."/>
            <person name="Turgeon B."/>
            <person name="Goodwin S."/>
            <person name="Spatafora J."/>
            <person name="Crous P."/>
            <person name="Grigoriev I."/>
        </authorList>
    </citation>
    <scope>NUCLEOTIDE SEQUENCE</scope>
    <source>
        <strain evidence="8">Tuck. ex Michener</strain>
    </source>
</reference>
<name>A0A6A6H8W2_VIRVR</name>
<evidence type="ECO:0000256" key="3">
    <source>
        <dbReference type="SAM" id="MobiDB-lite"/>
    </source>
</evidence>
<feature type="transmembrane region" description="Helical" evidence="4">
    <location>
        <begin position="7"/>
        <end position="26"/>
    </location>
</feature>
<dbReference type="SMART" id="SM00313">
    <property type="entry name" value="PXA"/>
    <property type="match status" value="1"/>
</dbReference>
<dbReference type="PROSITE" id="PS50132">
    <property type="entry name" value="RGS"/>
    <property type="match status" value="1"/>
</dbReference>
<dbReference type="Pfam" id="PF00615">
    <property type="entry name" value="RGS"/>
    <property type="match status" value="1"/>
</dbReference>
<dbReference type="PROSITE" id="PS51207">
    <property type="entry name" value="PXA"/>
    <property type="match status" value="1"/>
</dbReference>
<feature type="region of interest" description="Disordered" evidence="3">
    <location>
        <begin position="640"/>
        <end position="669"/>
    </location>
</feature>
<dbReference type="PANTHER" id="PTHR22775">
    <property type="entry name" value="SORTING NEXIN"/>
    <property type="match status" value="1"/>
</dbReference>
<dbReference type="SUPFAM" id="SSF48097">
    <property type="entry name" value="Regulator of G-protein signaling, RGS"/>
    <property type="match status" value="1"/>
</dbReference>
<evidence type="ECO:0000256" key="2">
    <source>
        <dbReference type="SAM" id="Coils"/>
    </source>
</evidence>
<feature type="region of interest" description="Disordered" evidence="3">
    <location>
        <begin position="568"/>
        <end position="608"/>
    </location>
</feature>
<evidence type="ECO:0000256" key="1">
    <source>
        <dbReference type="ARBA" id="ARBA00010883"/>
    </source>
</evidence>
<dbReference type="InterPro" id="IPR036871">
    <property type="entry name" value="PX_dom_sf"/>
</dbReference>
<gene>
    <name evidence="8" type="ORF">EV356DRAFT_446285</name>
</gene>
<dbReference type="EMBL" id="ML991797">
    <property type="protein sequence ID" value="KAF2234564.1"/>
    <property type="molecule type" value="Genomic_DNA"/>
</dbReference>
<comment type="similarity">
    <text evidence="1">Belongs to the sorting nexin family.</text>
</comment>
<evidence type="ECO:0000313" key="8">
    <source>
        <dbReference type="EMBL" id="KAF2234564.1"/>
    </source>
</evidence>
<feature type="transmembrane region" description="Helical" evidence="4">
    <location>
        <begin position="32"/>
        <end position="53"/>
    </location>
</feature>
<evidence type="ECO:0000313" key="9">
    <source>
        <dbReference type="Proteomes" id="UP000800092"/>
    </source>
</evidence>
<dbReference type="InterPro" id="IPR001683">
    <property type="entry name" value="PX_dom"/>
</dbReference>
<dbReference type="Pfam" id="PF08628">
    <property type="entry name" value="Nexin_C"/>
    <property type="match status" value="1"/>
</dbReference>
<dbReference type="SMART" id="SM00315">
    <property type="entry name" value="RGS"/>
    <property type="match status" value="1"/>
</dbReference>
<evidence type="ECO:0000256" key="4">
    <source>
        <dbReference type="SAM" id="Phobius"/>
    </source>
</evidence>
<feature type="domain" description="RGS" evidence="5">
    <location>
        <begin position="419"/>
        <end position="558"/>
    </location>
</feature>
<dbReference type="InterPro" id="IPR036305">
    <property type="entry name" value="RGS_sf"/>
</dbReference>
<accession>A0A6A6H8W2</accession>
<dbReference type="PANTHER" id="PTHR22775:SF3">
    <property type="entry name" value="SORTING NEXIN-13"/>
    <property type="match status" value="1"/>
</dbReference>
<keyword evidence="4" id="KW-0472">Membrane</keyword>
<feature type="compositionally biased region" description="Polar residues" evidence="3">
    <location>
        <begin position="568"/>
        <end position="584"/>
    </location>
</feature>
<protein>
    <recommendedName>
        <fullName evidence="10">Intermediate filament protein</fullName>
    </recommendedName>
</protein>
<dbReference type="InterPro" id="IPR003114">
    <property type="entry name" value="Phox_assoc"/>
</dbReference>
<feature type="domain" description="PX" evidence="6">
    <location>
        <begin position="861"/>
        <end position="979"/>
    </location>
</feature>
<feature type="region of interest" description="Disordered" evidence="3">
    <location>
        <begin position="703"/>
        <end position="726"/>
    </location>
</feature>
<dbReference type="SMART" id="SM00312">
    <property type="entry name" value="PX"/>
    <property type="match status" value="1"/>
</dbReference>
<keyword evidence="4" id="KW-0812">Transmembrane</keyword>
<dbReference type="PROSITE" id="PS50195">
    <property type="entry name" value="PX"/>
    <property type="match status" value="1"/>
</dbReference>
<sequence length="1228" mass="137606">MILLRRDVILACIAVFISWGFITHWIPLVRLVPYAFLAGVAATIALAVSAILLNSRPVQSSNGSSPYGARLPAFVPPKAWKTETESLGARSYYRRKPLYPASFVISEAIDGLLELIFRDYVNSWYKNISSRPTFANEVDRAIRAALGNIRDRLLDQDLVEVVISRIVPLITTHMKDFDESERQIRGKTLTRNITESDELDLAIAGKYKDGRLHPAATIASSDTKLHQQQYLRGLVARLVNQVLPHNMTGSRVVSTLIKELVACAVFFPIMQMFADADTWNQLMVTYGRAMLNDRKTVRKLRAALDEHAPPSPRSPKTSSFPRIMPNDNERKFERFIRAIRKCNNLSDARRFRSEVASQIRRENGVQGQDAIYVRRLEAGKRLLDQKVAHLGAGSTTRPKLSVTAQQQSSRTTSRFEKTSLRDVLYDASGLSYFMEYMDRVGLMRLVQFWIVVDGIRNPLEEDNDDPAELAQQPPMWTSSDRADVAQIQEAYLSRPEIRVSAEAQSAVNTFLKVGNSATPQQYQDARRAVLKTQTSAFLVMKEPHFQGFKKSDLYFKWLASDEVSAVPNNPERQASIGSTQSLSPTSPPKHSLKPPRANGKASNLRRAVASHTDLKSAALIAEAVSPMRRSFDDTSQRLPLFEDDLDNDPLARSTASIDSDRESVRQEPDNTQAVDAMEEALNDILENAPEKDSLFSEKELKALPDGDSQRSSMEFSRPIGFDASREKDKPSLASLGLVGAPTRRGVFSEDALFGDEEKFIEDEHEDADQGENRDEDQIHEAAPGDLGLAEAIDALTLDIEKLVSQESIVDSLTKKAELTNNAAELRILKKSKASLQREIHRKELQRQQYIVQESDNSLFGRATINIKSIMVDNEEDGREYALYVIEVRRQAGDQMPAAVWAIARRYSEFHELNKRLRARYQVVRNLEFPRRQVVLKLQKDFLEKRKSALERYLNGLLQIPAICRSRELRAFLSQQAISANGGTGSEVDTKDFVSRIYNSVTDGMEEFLGNIPVLDQLSLAGQNIISAATTQMSTNTTATTSTTSTSASTSPLVNNVTTAAEAEAELEAFENREFEPFVKPICDLFLEAFELNKGNNWLRGRAVVVVLHQLLGGTIERKVRESAKMYLEEDSVARYINLAKDTMWPGGKMREQSAPRTEAEKAKTRKEAGVLLATLVPDMAGSVVGRSNAQAASRRIFAVMNNQRLNIHLVYTILDEFVHILFSDSIAR</sequence>
<keyword evidence="2" id="KW-0175">Coiled coil</keyword>
<dbReference type="Gene3D" id="1.10.167.10">
    <property type="entry name" value="Regulator of G-protein Signalling 4, domain 2"/>
    <property type="match status" value="1"/>
</dbReference>
<dbReference type="AlphaFoldDB" id="A0A6A6H8W2"/>